<keyword evidence="7" id="KW-1185">Reference proteome</keyword>
<dbReference type="Gene3D" id="2.180.10.10">
    <property type="entry name" value="RHS repeat-associated core"/>
    <property type="match status" value="3"/>
</dbReference>
<dbReference type="PANTHER" id="PTHR32305:SF15">
    <property type="entry name" value="PROTEIN RHSA-RELATED"/>
    <property type="match status" value="1"/>
</dbReference>
<feature type="compositionally biased region" description="Basic and acidic residues" evidence="2">
    <location>
        <begin position="333"/>
        <end position="343"/>
    </location>
</feature>
<dbReference type="NCBIfam" id="TIGR03696">
    <property type="entry name" value="Rhs_assc_core"/>
    <property type="match status" value="1"/>
</dbReference>
<reference evidence="6 7" key="1">
    <citation type="submission" date="2020-08" db="EMBL/GenBank/DDBJ databases">
        <title>A novel species.</title>
        <authorList>
            <person name="Gao J."/>
        </authorList>
    </citation>
    <scope>NUCLEOTIDE SEQUENCE [LARGE SCALE GENOMIC DNA]</scope>
    <source>
        <strain evidence="6 7">CRXT-G-22</strain>
    </source>
</reference>
<dbReference type="RefSeq" id="WP_187748151.1">
    <property type="nucleotide sequence ID" value="NZ_CP060828.1"/>
</dbReference>
<evidence type="ECO:0000259" key="5">
    <source>
        <dbReference type="Pfam" id="PF25547"/>
    </source>
</evidence>
<accession>A0A7H0IEG1</accession>
<dbReference type="Pfam" id="PF25547">
    <property type="entry name" value="WXG100_2"/>
    <property type="match status" value="1"/>
</dbReference>
<dbReference type="InterPro" id="IPR056823">
    <property type="entry name" value="TEN-like_YD-shell"/>
</dbReference>
<feature type="region of interest" description="Disordered" evidence="2">
    <location>
        <begin position="309"/>
        <end position="373"/>
    </location>
</feature>
<dbReference type="InterPro" id="IPR022385">
    <property type="entry name" value="Rhs_assc_core"/>
</dbReference>
<name>A0A7H0IEG1_9ACTN</name>
<dbReference type="InterPro" id="IPR031325">
    <property type="entry name" value="RHS_repeat"/>
</dbReference>
<dbReference type="Pfam" id="PF05593">
    <property type="entry name" value="RHS_repeat"/>
    <property type="match status" value="8"/>
</dbReference>
<feature type="region of interest" description="Disordered" evidence="2">
    <location>
        <begin position="753"/>
        <end position="776"/>
    </location>
</feature>
<dbReference type="InterPro" id="IPR006530">
    <property type="entry name" value="YD"/>
</dbReference>
<feature type="domain" description="Teneurin-like YD-shell" evidence="4">
    <location>
        <begin position="1313"/>
        <end position="1391"/>
    </location>
</feature>
<sequence length="1558" mass="170696">MGYTIPGWLDDVLDFIGISFPNVDEDDYREMAEAMREFADRFEGQGGNAHRAIARILSSSEGWAVDAFEKHWYQVKAGHLEKLPELARLFADACDVLADIVHGMKTKAEIELGVMAASVGISAGLAVVTGGLSALIGAAEVTAMRQVVKRIIDEAVERIVDEVLAKLTEPVNAKLEAMAEDMVLDLAEGAFSMPASMPTGDGHGGHGGHGQSGMQLASAGGEAGSGSVPVTRIDHVEFEDGAGKVSRHGNDLHTAASSPLGRARNAFGRSKGRDPFTQAFDSVLHGALKGTDNALGKIVKHVGETVPDRVKATSRLHKGNDHGVGDKANSIDVGKHGDGRGDGDGLPGSGSRRRTDANAEHDPDLPQRAKDARALANKETCGDPIDMATGQLVMAQTDVDLPGTLSLTLRRTHLTGYAHGICFGPSWASTLDERLERDPGADGVWWRREDGSSLYYPRTPDIVGDRVDPVAGERLPLTYRSDGARYVLVVRDQHSGLTRYFEPAETAVGIWWLTRIEDRNHNHVTLERDADDVLLSVAHSGGYRLTPTCAEGTGRVTAVHALTEAGPLRLRGYHYDAGGDLTEVIDAVGAATRLTYDGAHRITGWRDSNDTVFTYVYDDLGRVAATRGSGGFLNSRVTYGGTSTDGTTTATYTDSLGHATVYRANVRGQIVAITDPLGNTTTRTWDDRDRLLSRTDPLGHSVVHRYDDAGRLIAVVRPDGSETTAEYGEFPEPLSVRTPDGNVTLRAYDDRGNLASLTTPGGRTTRFTHDEAGRPTEVIDPLGNITTIRCDAAGLPQEITDPLGAVTRQTHDALGRPVTRTDPTGATTRLEWTPEGQLARRIRPDGTSESWTYDGEGNCTAHVDPLGGETRFEYTHFDLLTARTTPDGVRHEFGHDTELRLTRVTNPQGLTWSYTRDAAGRPVAETDFDGHVLSYRHDAAGRLTARTNGLGETTTFERDALGQVLRKDAAGRVTTYTYDGNGRLAEAVSPDGTRLTVTRDQYGLVRSETVDGREITYSYDELGRRSGRTTPVGATTTWSYDAAGRRTRLVVSGRPVDIAYDAAGRELTRHVGDFLTLHSTYDARGRLATQSAVGRREDSVLQRRAYTYRDDGYLTALDDQLNGTRRFGVDAVGRVTAVHAEGWTETYAYDAAGNQAHASWPAPHPGQEATGDRTYTGTRITRAGNVRYEHDALGRITLRQQTRLSRKPETWRYVWDTDDRLVQVTTPDGTRWRYTYDPLGRRAAKLRLGADGETVVERVDFTWDGATLCEQTTRSDGLPNPVSLTWDHQGLKPITQTERITTAEAPQREIDSRFFAIVTDLVGSPRELVDEQGEIAWRTRTTLWGSTTWHTGATAYTPLRFPGQYSDPETGLHYNCFRHYDPETARYLTGDPLGLAPAPNPASYVHNPHTWADPLGLAPCDEDTISVYRKQTDHPLSRRIHIGENGEVTLTGKGKLYVNMSDDIRHTIEYRGDGGQIVSFDVSREYRDWIRESALPQNKDDHPDGDSFTRGEWKELLKEYPEISDPTKGSDLYGIPHKLFDGLRSEIIRNSGRVVQDG</sequence>
<evidence type="ECO:0000256" key="1">
    <source>
        <dbReference type="ARBA" id="ARBA00022737"/>
    </source>
</evidence>
<keyword evidence="1" id="KW-0677">Repeat</keyword>
<proteinExistence type="predicted"/>
<feature type="region of interest" description="Disordered" evidence="2">
    <location>
        <begin position="243"/>
        <end position="270"/>
    </location>
</feature>
<dbReference type="InterPro" id="IPR057746">
    <property type="entry name" value="CpnT-like_N"/>
</dbReference>
<feature type="domain" description="DUF6531" evidence="3">
    <location>
        <begin position="382"/>
        <end position="456"/>
    </location>
</feature>
<protein>
    <submittedName>
        <fullName evidence="6">RHS repeat protein</fullName>
    </submittedName>
</protein>
<evidence type="ECO:0000313" key="6">
    <source>
        <dbReference type="EMBL" id="QNP71177.1"/>
    </source>
</evidence>
<dbReference type="KEGG" id="sroi:IAG44_18190"/>
<evidence type="ECO:0000259" key="3">
    <source>
        <dbReference type="Pfam" id="PF20148"/>
    </source>
</evidence>
<dbReference type="InterPro" id="IPR050708">
    <property type="entry name" value="T6SS_VgrG/RHS"/>
</dbReference>
<dbReference type="InterPro" id="IPR045351">
    <property type="entry name" value="DUF6531"/>
</dbReference>
<organism evidence="6 7">
    <name type="scientific">Streptomyces roseirectus</name>
    <dbReference type="NCBI Taxonomy" id="2768066"/>
    <lineage>
        <taxon>Bacteria</taxon>
        <taxon>Bacillati</taxon>
        <taxon>Actinomycetota</taxon>
        <taxon>Actinomycetes</taxon>
        <taxon>Kitasatosporales</taxon>
        <taxon>Streptomycetaceae</taxon>
        <taxon>Streptomyces</taxon>
    </lineage>
</organism>
<dbReference type="NCBIfam" id="TIGR01643">
    <property type="entry name" value="YD_repeat_2x"/>
    <property type="match status" value="12"/>
</dbReference>
<feature type="region of interest" description="Disordered" evidence="2">
    <location>
        <begin position="198"/>
        <end position="226"/>
    </location>
</feature>
<dbReference type="Pfam" id="PF25023">
    <property type="entry name" value="TEN_YD-shell"/>
    <property type="match status" value="1"/>
</dbReference>
<dbReference type="PANTHER" id="PTHR32305">
    <property type="match status" value="1"/>
</dbReference>
<gene>
    <name evidence="6" type="ORF">IAG44_18190</name>
</gene>
<dbReference type="EMBL" id="CP060828">
    <property type="protein sequence ID" value="QNP71177.1"/>
    <property type="molecule type" value="Genomic_DNA"/>
</dbReference>
<feature type="compositionally biased region" description="Basic and acidic residues" evidence="2">
    <location>
        <begin position="353"/>
        <end position="373"/>
    </location>
</feature>
<feature type="domain" description="Outer membrane channel protein CpnT-like N-terminal" evidence="5">
    <location>
        <begin position="12"/>
        <end position="138"/>
    </location>
</feature>
<dbReference type="Pfam" id="PF20148">
    <property type="entry name" value="DUF6531"/>
    <property type="match status" value="1"/>
</dbReference>
<evidence type="ECO:0000259" key="4">
    <source>
        <dbReference type="Pfam" id="PF25023"/>
    </source>
</evidence>
<dbReference type="Proteomes" id="UP000516052">
    <property type="component" value="Chromosome"/>
</dbReference>
<evidence type="ECO:0000256" key="2">
    <source>
        <dbReference type="SAM" id="MobiDB-lite"/>
    </source>
</evidence>
<feature type="compositionally biased region" description="Gly residues" evidence="2">
    <location>
        <begin position="201"/>
        <end position="211"/>
    </location>
</feature>
<evidence type="ECO:0000313" key="7">
    <source>
        <dbReference type="Proteomes" id="UP000516052"/>
    </source>
</evidence>